<name>A0A0J1B857_RHOIS</name>
<dbReference type="Pfam" id="PF22698">
    <property type="entry name" value="Semialdhyde_dhC_1"/>
    <property type="match status" value="1"/>
</dbReference>
<evidence type="ECO:0000256" key="1">
    <source>
        <dbReference type="ARBA" id="ARBA00004862"/>
    </source>
</evidence>
<dbReference type="PANTHER" id="PTHR32338:SF10">
    <property type="entry name" value="N-ACETYL-GAMMA-GLUTAMYL-PHOSPHATE REDUCTASE, CHLOROPLASTIC-RELATED"/>
    <property type="match status" value="1"/>
</dbReference>
<dbReference type="EC" id="1.2.1.38" evidence="7"/>
<dbReference type="STRING" id="595434.RISK_005188"/>
<evidence type="ECO:0000256" key="6">
    <source>
        <dbReference type="ARBA" id="ARBA00050557"/>
    </source>
</evidence>
<dbReference type="GO" id="GO:0070401">
    <property type="term" value="F:NADP+ binding"/>
    <property type="evidence" value="ECO:0007669"/>
    <property type="project" value="InterPro"/>
</dbReference>
<dbReference type="GO" id="GO:0051287">
    <property type="term" value="F:NAD binding"/>
    <property type="evidence" value="ECO:0007669"/>
    <property type="project" value="InterPro"/>
</dbReference>
<dbReference type="PATRIC" id="fig|595434.4.peg.4922"/>
<evidence type="ECO:0000256" key="2">
    <source>
        <dbReference type="ARBA" id="ARBA00022571"/>
    </source>
</evidence>
<dbReference type="EMBL" id="LECT01000043">
    <property type="protein sequence ID" value="KLU02892.1"/>
    <property type="molecule type" value="Genomic_DNA"/>
</dbReference>
<keyword evidence="7" id="KW-0963">Cytoplasm</keyword>
<dbReference type="AlphaFoldDB" id="A0A0J1B857"/>
<keyword evidence="11" id="KW-1185">Reference proteome</keyword>
<comment type="function">
    <text evidence="7">Catalyzes the NADPH-dependent reduction of N-acetyl-5-glutamyl phosphate to yield N-acetyl-L-glutamate 5-semialdehyde.</text>
</comment>
<comment type="catalytic activity">
    <reaction evidence="6 7">
        <text>N-acetyl-L-glutamate 5-semialdehyde + phosphate + NADP(+) = N-acetyl-L-glutamyl 5-phosphate + NADPH + H(+)</text>
        <dbReference type="Rhea" id="RHEA:21588"/>
        <dbReference type="ChEBI" id="CHEBI:15378"/>
        <dbReference type="ChEBI" id="CHEBI:29123"/>
        <dbReference type="ChEBI" id="CHEBI:43474"/>
        <dbReference type="ChEBI" id="CHEBI:57783"/>
        <dbReference type="ChEBI" id="CHEBI:57936"/>
        <dbReference type="ChEBI" id="CHEBI:58349"/>
        <dbReference type="EC" id="1.2.1.38"/>
    </reaction>
</comment>
<dbReference type="GO" id="GO:0006526">
    <property type="term" value="P:L-arginine biosynthetic process"/>
    <property type="evidence" value="ECO:0007669"/>
    <property type="project" value="UniProtKB-UniRule"/>
</dbReference>
<dbReference type="InterPro" id="IPR050085">
    <property type="entry name" value="AGPR"/>
</dbReference>
<feature type="domain" description="Semialdehyde dehydrogenase NAD-binding" evidence="9">
    <location>
        <begin position="38"/>
        <end position="177"/>
    </location>
</feature>
<dbReference type="Pfam" id="PF01118">
    <property type="entry name" value="Semialdhyde_dh"/>
    <property type="match status" value="1"/>
</dbReference>
<dbReference type="PANTHER" id="PTHR32338">
    <property type="entry name" value="N-ACETYL-GAMMA-GLUTAMYL-PHOSPHATE REDUCTASE, CHLOROPLASTIC-RELATED-RELATED"/>
    <property type="match status" value="1"/>
</dbReference>
<dbReference type="SUPFAM" id="SSF55347">
    <property type="entry name" value="Glyceraldehyde-3-phosphate dehydrogenase-like, C-terminal domain"/>
    <property type="match status" value="1"/>
</dbReference>
<dbReference type="NCBIfam" id="TIGR01850">
    <property type="entry name" value="argC"/>
    <property type="match status" value="1"/>
</dbReference>
<comment type="subcellular location">
    <subcellularLocation>
        <location evidence="7">Cytoplasm</location>
    </subcellularLocation>
</comment>
<evidence type="ECO:0000259" key="9">
    <source>
        <dbReference type="SMART" id="SM00859"/>
    </source>
</evidence>
<dbReference type="InterPro" id="IPR023013">
    <property type="entry name" value="AGPR_AS"/>
</dbReference>
<dbReference type="Proteomes" id="UP000036367">
    <property type="component" value="Unassembled WGS sequence"/>
</dbReference>
<accession>A0A0J1B857</accession>
<reference evidence="10" key="1">
    <citation type="submission" date="2015-05" db="EMBL/GenBank/DDBJ databases">
        <title>Permanent draft genome of Rhodopirellula islandicus K833.</title>
        <authorList>
            <person name="Kizina J."/>
            <person name="Richter M."/>
            <person name="Glockner F.O."/>
            <person name="Harder J."/>
        </authorList>
    </citation>
    <scope>NUCLEOTIDE SEQUENCE [LARGE SCALE GENOMIC DNA]</scope>
    <source>
        <strain evidence="10">K833</strain>
    </source>
</reference>
<dbReference type="InterPro" id="IPR000706">
    <property type="entry name" value="AGPR_type-1"/>
</dbReference>
<keyword evidence="5 7" id="KW-0560">Oxidoreductase</keyword>
<evidence type="ECO:0000256" key="3">
    <source>
        <dbReference type="ARBA" id="ARBA00022605"/>
    </source>
</evidence>
<dbReference type="FunFam" id="3.30.360.10:FF:000014">
    <property type="entry name" value="N-acetyl-gamma-glutamyl-phosphate reductase"/>
    <property type="match status" value="1"/>
</dbReference>
<dbReference type="SMART" id="SM00859">
    <property type="entry name" value="Semialdhyde_dh"/>
    <property type="match status" value="1"/>
</dbReference>
<dbReference type="InterPro" id="IPR000534">
    <property type="entry name" value="Semialdehyde_DH_NAD-bd"/>
</dbReference>
<comment type="similarity">
    <text evidence="7">Belongs to the NAGSA dehydrogenase family. Type 1 subfamily.</text>
</comment>
<dbReference type="InterPro" id="IPR058924">
    <property type="entry name" value="AGPR_dimerisation_dom"/>
</dbReference>
<comment type="caution">
    <text evidence="10">The sequence shown here is derived from an EMBL/GenBank/DDBJ whole genome shotgun (WGS) entry which is preliminary data.</text>
</comment>
<evidence type="ECO:0000256" key="4">
    <source>
        <dbReference type="ARBA" id="ARBA00022857"/>
    </source>
</evidence>
<proteinExistence type="inferred from homology"/>
<dbReference type="Gene3D" id="3.40.50.720">
    <property type="entry name" value="NAD(P)-binding Rossmann-like Domain"/>
    <property type="match status" value="1"/>
</dbReference>
<evidence type="ECO:0000256" key="8">
    <source>
        <dbReference type="PROSITE-ProRule" id="PRU10010"/>
    </source>
</evidence>
<dbReference type="GO" id="GO:0005737">
    <property type="term" value="C:cytoplasm"/>
    <property type="evidence" value="ECO:0007669"/>
    <property type="project" value="UniProtKB-SubCell"/>
</dbReference>
<sequence length="377" mass="39876">MPITAEKATTPVGDCSPLGEPFSIGSLLSCIMSSSDLRVALIGSTGYTALEVARLLLTHPSAELVIATSRQDEGKPLSEIHPMLAGRCDVTLQPLDADVIAKSADVAMCCLPHGASAESVKQLAGAGMRVIDFSADFRLSSLETYEHWYGVKHPWPERIGNVVYGMPEFFADEIRSADIVANPGCYPTSAIMPLAPLVKAGLIETEDIIVDSKSGVSGAGRSPKLGTLYCETNESISAYAVGTHRHAPEIADLVERIAGAAIEVMFTPHLTPMDRGILSTIYVKPAGKAGSVEDAVRAMMSLLRDTYADQPCVHVVDHLPATKYVAGTNQVQISVRPSGKRAVIVCAIDNLTKGASGAAVQNMNVMFGLPETAGLLM</sequence>
<dbReference type="InterPro" id="IPR036291">
    <property type="entry name" value="NAD(P)-bd_dom_sf"/>
</dbReference>
<keyword evidence="3 7" id="KW-0028">Amino-acid biosynthesis</keyword>
<dbReference type="CDD" id="cd17895">
    <property type="entry name" value="AGPR_1_N"/>
    <property type="match status" value="1"/>
</dbReference>
<evidence type="ECO:0000256" key="7">
    <source>
        <dbReference type="HAMAP-Rule" id="MF_00150"/>
    </source>
</evidence>
<organism evidence="10 11">
    <name type="scientific">Rhodopirellula islandica</name>
    <dbReference type="NCBI Taxonomy" id="595434"/>
    <lineage>
        <taxon>Bacteria</taxon>
        <taxon>Pseudomonadati</taxon>
        <taxon>Planctomycetota</taxon>
        <taxon>Planctomycetia</taxon>
        <taxon>Pirellulales</taxon>
        <taxon>Pirellulaceae</taxon>
        <taxon>Rhodopirellula</taxon>
    </lineage>
</organism>
<dbReference type="HAMAP" id="MF_00150">
    <property type="entry name" value="ArgC_type1"/>
    <property type="match status" value="1"/>
</dbReference>
<dbReference type="PROSITE" id="PS01224">
    <property type="entry name" value="ARGC"/>
    <property type="match status" value="1"/>
</dbReference>
<evidence type="ECO:0000256" key="5">
    <source>
        <dbReference type="ARBA" id="ARBA00023002"/>
    </source>
</evidence>
<gene>
    <name evidence="7" type="primary">argC</name>
    <name evidence="10" type="ORF">RISK_005188</name>
</gene>
<comment type="pathway">
    <text evidence="1 7">Amino-acid biosynthesis; L-arginine biosynthesis; N(2)-acetyl-L-ornithine from L-glutamate: step 3/4.</text>
</comment>
<feature type="active site" evidence="7 8">
    <location>
        <position position="185"/>
    </location>
</feature>
<dbReference type="SUPFAM" id="SSF51735">
    <property type="entry name" value="NAD(P)-binding Rossmann-fold domains"/>
    <property type="match status" value="1"/>
</dbReference>
<dbReference type="Gene3D" id="3.30.360.10">
    <property type="entry name" value="Dihydrodipicolinate Reductase, domain 2"/>
    <property type="match status" value="1"/>
</dbReference>
<dbReference type="CDD" id="cd23934">
    <property type="entry name" value="AGPR_1_C"/>
    <property type="match status" value="1"/>
</dbReference>
<evidence type="ECO:0000313" key="11">
    <source>
        <dbReference type="Proteomes" id="UP000036367"/>
    </source>
</evidence>
<keyword evidence="4 7" id="KW-0521">NADP</keyword>
<keyword evidence="2 7" id="KW-0055">Arginine biosynthesis</keyword>
<dbReference type="GO" id="GO:0003942">
    <property type="term" value="F:N-acetyl-gamma-glutamyl-phosphate reductase activity"/>
    <property type="evidence" value="ECO:0007669"/>
    <property type="project" value="UniProtKB-UniRule"/>
</dbReference>
<dbReference type="UniPathway" id="UPA00068">
    <property type="reaction ID" value="UER00108"/>
</dbReference>
<protein>
    <recommendedName>
        <fullName evidence="7">N-acetyl-gamma-glutamyl-phosphate reductase</fullName>
        <shortName evidence="7">AGPR</shortName>
        <ecNumber evidence="7">1.2.1.38</ecNumber>
    </recommendedName>
    <alternativeName>
        <fullName evidence="7">N-acetyl-glutamate semialdehyde dehydrogenase</fullName>
        <shortName evidence="7">NAGSA dehydrogenase</shortName>
    </alternativeName>
</protein>
<evidence type="ECO:0000313" key="10">
    <source>
        <dbReference type="EMBL" id="KLU02892.1"/>
    </source>
</evidence>